<keyword evidence="2" id="KW-1185">Reference proteome</keyword>
<name>A0A420EDU5_9ALTE</name>
<protein>
    <submittedName>
        <fullName evidence="1">Uncharacterized protein</fullName>
    </submittedName>
</protein>
<dbReference type="EMBL" id="RAQO01000005">
    <property type="protein sequence ID" value="RKF18840.1"/>
    <property type="molecule type" value="Genomic_DNA"/>
</dbReference>
<dbReference type="AlphaFoldDB" id="A0A420EDU5"/>
<proteinExistence type="predicted"/>
<gene>
    <name evidence="1" type="ORF">DBZ36_10650</name>
</gene>
<dbReference type="RefSeq" id="WP_120354920.1">
    <property type="nucleotide sequence ID" value="NZ_RAQO01000005.1"/>
</dbReference>
<evidence type="ECO:0000313" key="1">
    <source>
        <dbReference type="EMBL" id="RKF18840.1"/>
    </source>
</evidence>
<dbReference type="OrthoDB" id="7063062at2"/>
<comment type="caution">
    <text evidence="1">The sequence shown here is derived from an EMBL/GenBank/DDBJ whole genome shotgun (WGS) entry which is preliminary data.</text>
</comment>
<dbReference type="Proteomes" id="UP000286482">
    <property type="component" value="Unassembled WGS sequence"/>
</dbReference>
<reference evidence="1 2" key="1">
    <citation type="submission" date="2018-09" db="EMBL/GenBank/DDBJ databases">
        <authorList>
            <person name="Wang Z."/>
        </authorList>
    </citation>
    <scope>NUCLEOTIDE SEQUENCE [LARGE SCALE GENOMIC DNA]</scope>
    <source>
        <strain evidence="1 2">ALS 81</strain>
    </source>
</reference>
<evidence type="ECO:0000313" key="2">
    <source>
        <dbReference type="Proteomes" id="UP000286482"/>
    </source>
</evidence>
<accession>A0A420EDU5</accession>
<sequence length="218" mass="25081">MLELVPSGTVKKLTSFAIKHGINLYLTHRTQKTLEKLADGGITIEEAFRSDSQIFRFNLFVESLKKASTDAKANLLKNLYLQCYKEQETESNDDVYYEIFSILGELSDRELRILSLLHQYKDLKIQSKHNDPLYSKYFEHLSTDGLRMPDGTVSDVFYYYASDQLGITAEVLAGLVQRISRTGLLEVTGMDANSSFQEYRFSALYETIRSRLVLEMER</sequence>
<organism evidence="1 2">
    <name type="scientific">Alginatibacterium sediminis</name>
    <dbReference type="NCBI Taxonomy" id="2164068"/>
    <lineage>
        <taxon>Bacteria</taxon>
        <taxon>Pseudomonadati</taxon>
        <taxon>Pseudomonadota</taxon>
        <taxon>Gammaproteobacteria</taxon>
        <taxon>Alteromonadales</taxon>
        <taxon>Alteromonadaceae</taxon>
        <taxon>Alginatibacterium</taxon>
    </lineage>
</organism>